<dbReference type="OrthoDB" id="10262653at2759"/>
<dbReference type="GO" id="GO:0003729">
    <property type="term" value="F:mRNA binding"/>
    <property type="evidence" value="ECO:0007669"/>
    <property type="project" value="TreeGrafter"/>
</dbReference>
<dbReference type="GO" id="GO:0006412">
    <property type="term" value="P:translation"/>
    <property type="evidence" value="ECO:0007669"/>
    <property type="project" value="InterPro"/>
</dbReference>
<organism evidence="6 7">
    <name type="scientific">Reticulomyxa filosa</name>
    <dbReference type="NCBI Taxonomy" id="46433"/>
    <lineage>
        <taxon>Eukaryota</taxon>
        <taxon>Sar</taxon>
        <taxon>Rhizaria</taxon>
        <taxon>Retaria</taxon>
        <taxon>Foraminifera</taxon>
        <taxon>Monothalamids</taxon>
        <taxon>Reticulomyxidae</taxon>
        <taxon>Reticulomyxa</taxon>
    </lineage>
</organism>
<dbReference type="InterPro" id="IPR038551">
    <property type="entry name" value="Ribosomal_eS26_sf"/>
</dbReference>
<evidence type="ECO:0000256" key="4">
    <source>
        <dbReference type="RuleBase" id="RU363128"/>
    </source>
</evidence>
<accession>X6NBK6</accession>
<evidence type="ECO:0000256" key="3">
    <source>
        <dbReference type="ARBA" id="ARBA00023274"/>
    </source>
</evidence>
<keyword evidence="3 4" id="KW-0687">Ribonucleoprotein</keyword>
<dbReference type="PANTHER" id="PTHR12538:SF0">
    <property type="entry name" value="40S RIBOSOMAL PROTEIN S26"/>
    <property type="match status" value="1"/>
</dbReference>
<evidence type="ECO:0000256" key="1">
    <source>
        <dbReference type="ARBA" id="ARBA00008596"/>
    </source>
</evidence>
<evidence type="ECO:0000313" key="6">
    <source>
        <dbReference type="EMBL" id="ETO22707.1"/>
    </source>
</evidence>
<gene>
    <name evidence="6" type="ORF">RFI_14486</name>
</gene>
<comment type="similarity">
    <text evidence="1 4">Belongs to the eukaryotic ribosomal protein eS26 family.</text>
</comment>
<dbReference type="Pfam" id="PF01283">
    <property type="entry name" value="Ribosomal_S26e"/>
    <property type="match status" value="1"/>
</dbReference>
<keyword evidence="7" id="KW-1185">Reference proteome</keyword>
<dbReference type="InterPro" id="IPR000892">
    <property type="entry name" value="Ribosomal_eS26"/>
</dbReference>
<sequence>MPKKRKNGGKNRHNRGNKSYVRCDVSGRAVPKDKAIKRFVVRNLVDASGAKDLSLASVYDSYTIPKMYYKTYYCVSAAIHQRIGLDERKNREPPRQVLKRWEQQRQKEREIEKKKLENKQKRIEAIKAKQKAKQAAPQDE</sequence>
<dbReference type="PANTHER" id="PTHR12538">
    <property type="entry name" value="40S RIBOSOMAL PROTEIN S26"/>
    <property type="match status" value="1"/>
</dbReference>
<name>X6NBK6_RETFI</name>
<reference evidence="6 7" key="1">
    <citation type="journal article" date="2013" name="Curr. Biol.">
        <title>The Genome of the Foraminiferan Reticulomyxa filosa.</title>
        <authorList>
            <person name="Glockner G."/>
            <person name="Hulsmann N."/>
            <person name="Schleicher M."/>
            <person name="Noegel A.A."/>
            <person name="Eichinger L."/>
            <person name="Gallinger C."/>
            <person name="Pawlowski J."/>
            <person name="Sierra R."/>
            <person name="Euteneuer U."/>
            <person name="Pillet L."/>
            <person name="Moustafa A."/>
            <person name="Platzer M."/>
            <person name="Groth M."/>
            <person name="Szafranski K."/>
            <person name="Schliwa M."/>
        </authorList>
    </citation>
    <scope>NUCLEOTIDE SEQUENCE [LARGE SCALE GENOMIC DNA]</scope>
</reference>
<evidence type="ECO:0000256" key="5">
    <source>
        <dbReference type="SAM" id="MobiDB-lite"/>
    </source>
</evidence>
<protein>
    <recommendedName>
        <fullName evidence="4">40S ribosomal protein S26</fullName>
    </recommendedName>
</protein>
<dbReference type="GO" id="GO:0022627">
    <property type="term" value="C:cytosolic small ribosomal subunit"/>
    <property type="evidence" value="ECO:0007669"/>
    <property type="project" value="TreeGrafter"/>
</dbReference>
<evidence type="ECO:0000313" key="7">
    <source>
        <dbReference type="Proteomes" id="UP000023152"/>
    </source>
</evidence>
<dbReference type="Gene3D" id="3.30.1740.20">
    <property type="entry name" value="Ribosomal protein S26e"/>
    <property type="match status" value="1"/>
</dbReference>
<dbReference type="EMBL" id="ASPP01010529">
    <property type="protein sequence ID" value="ETO22707.1"/>
    <property type="molecule type" value="Genomic_DNA"/>
</dbReference>
<proteinExistence type="inferred from homology"/>
<comment type="caution">
    <text evidence="6">The sequence shown here is derived from an EMBL/GenBank/DDBJ whole genome shotgun (WGS) entry which is preliminary data.</text>
</comment>
<keyword evidence="2 4" id="KW-0689">Ribosomal protein</keyword>
<evidence type="ECO:0000256" key="2">
    <source>
        <dbReference type="ARBA" id="ARBA00022980"/>
    </source>
</evidence>
<feature type="region of interest" description="Disordered" evidence="5">
    <location>
        <begin position="87"/>
        <end position="116"/>
    </location>
</feature>
<dbReference type="Proteomes" id="UP000023152">
    <property type="component" value="Unassembled WGS sequence"/>
</dbReference>
<dbReference type="AlphaFoldDB" id="X6NBK6"/>
<dbReference type="GO" id="GO:0003735">
    <property type="term" value="F:structural constituent of ribosome"/>
    <property type="evidence" value="ECO:0007669"/>
    <property type="project" value="InterPro"/>
</dbReference>